<gene>
    <name evidence="3" type="ORF">E2C06_21025</name>
</gene>
<keyword evidence="3" id="KW-0808">Transferase</keyword>
<dbReference type="Proteomes" id="UP000295096">
    <property type="component" value="Unassembled WGS sequence"/>
</dbReference>
<dbReference type="Pfam" id="PF13578">
    <property type="entry name" value="Methyltransf_24"/>
    <property type="match status" value="1"/>
</dbReference>
<reference evidence="3 4" key="1">
    <citation type="journal article" date="2016" name="J. Microbiol.">
        <title>Dankookia rubra gen. nov., sp. nov., an alphaproteobacterium isolated from sediment of a shallow stream.</title>
        <authorList>
            <person name="Kim W.H."/>
            <person name="Kim D.H."/>
            <person name="Kang K."/>
            <person name="Ahn T.Y."/>
        </authorList>
    </citation>
    <scope>NUCLEOTIDE SEQUENCE [LARGE SCALE GENOMIC DNA]</scope>
    <source>
        <strain evidence="3 4">JCM30602</strain>
    </source>
</reference>
<dbReference type="InterPro" id="IPR055050">
    <property type="entry name" value="WsaF_C"/>
</dbReference>
<sequence>MHDGPAGGESVMDINLPARTRHEFALGGIDIGPEVDWTPEPQAPTAWHEHVPFAFWLVKALRPRSIVELGPASGVAYAAFCLAVERLGLAARCFAVERAAELPGRPRETVTRIGSVRQDGRGRAFSTLLRMRPEEARTHFDAGEVDLLHIDGTQDSEAVAGAFQLWREAVSDRGVVLFHDTNLRDRRNGVWRIWRELQAAHPHFEFLHGHGLGVLGLGRNLPEPVAALFATGSQPEEAFAIRRFFAARGEAVRDRFLVRTLEARLAGAEETAFADRDAAVAERDEARARAQQAVAERDRLAAECAAARAERDATLADAQHARALREAMIHSTSWRITRPMRVAVGLARREPSYVAQVKRVLGRGAPTPGALQAPAVPLLEALLPSGTPVASDAHAYVSARLPAPLATFPETDAPRRLTLVTDSINAGHLFGGVGTAVGLAALLARRLDVPLRVVTRIEPPEPRNFGTVLNAHGIRYDGNVEFLHSGHGRNVPMGPEDLLLTTSWWSTWAALRAVRPDRILYLLQEDERMFYPAGDEQLRCREVMDDTRVRFIINTAALRDYLVADGVRGVAADSIAFEPAFPEGIYHREAQPIRDKRRFFFYARPNNDRNLFLRGVEAVAAAIEQGVLPAQDWTYHFVGKDIPRILLPGGIQPEMSQNLPWASYAALIRSIDVGLSLMFTPHPSYPPLDLAASGAVVVTNRFGPKVSLDHYCRNILCAEPSVEALVAALGDAAALAQDEPRREANYREARIGRDWEAAFAPVLDHIAG</sequence>
<keyword evidence="4" id="KW-1185">Reference proteome</keyword>
<feature type="coiled-coil region" evidence="1">
    <location>
        <begin position="276"/>
        <end position="310"/>
    </location>
</feature>
<dbReference type="Pfam" id="PF22772">
    <property type="entry name" value="WsaF_C"/>
    <property type="match status" value="1"/>
</dbReference>
<organism evidence="3 4">
    <name type="scientific">Dankookia rubra</name>
    <dbReference type="NCBI Taxonomy" id="1442381"/>
    <lineage>
        <taxon>Bacteria</taxon>
        <taxon>Pseudomonadati</taxon>
        <taxon>Pseudomonadota</taxon>
        <taxon>Alphaproteobacteria</taxon>
        <taxon>Acetobacterales</taxon>
        <taxon>Roseomonadaceae</taxon>
        <taxon>Dankookia</taxon>
    </lineage>
</organism>
<dbReference type="GO" id="GO:0008168">
    <property type="term" value="F:methyltransferase activity"/>
    <property type="evidence" value="ECO:0007669"/>
    <property type="project" value="UniProtKB-KW"/>
</dbReference>
<evidence type="ECO:0000313" key="4">
    <source>
        <dbReference type="Proteomes" id="UP000295096"/>
    </source>
</evidence>
<feature type="domain" description="WsaF C-terminal" evidence="2">
    <location>
        <begin position="597"/>
        <end position="729"/>
    </location>
</feature>
<evidence type="ECO:0000256" key="1">
    <source>
        <dbReference type="SAM" id="Coils"/>
    </source>
</evidence>
<keyword evidence="1" id="KW-0175">Coiled coil</keyword>
<dbReference type="SUPFAM" id="SSF53335">
    <property type="entry name" value="S-adenosyl-L-methionine-dependent methyltransferases"/>
    <property type="match status" value="1"/>
</dbReference>
<dbReference type="GO" id="GO:0032259">
    <property type="term" value="P:methylation"/>
    <property type="evidence" value="ECO:0007669"/>
    <property type="project" value="UniProtKB-KW"/>
</dbReference>
<dbReference type="Gene3D" id="3.40.50.11090">
    <property type="match status" value="1"/>
</dbReference>
<accession>A0A4R5QCW8</accession>
<name>A0A4R5QCW8_9PROT</name>
<proteinExistence type="predicted"/>
<dbReference type="Gene3D" id="3.40.50.2000">
    <property type="entry name" value="Glycogen Phosphorylase B"/>
    <property type="match status" value="1"/>
</dbReference>
<evidence type="ECO:0000259" key="2">
    <source>
        <dbReference type="Pfam" id="PF22772"/>
    </source>
</evidence>
<dbReference type="AlphaFoldDB" id="A0A4R5QCW8"/>
<keyword evidence="3" id="KW-0489">Methyltransferase</keyword>
<dbReference type="OrthoDB" id="174925at2"/>
<comment type="caution">
    <text evidence="3">The sequence shown here is derived from an EMBL/GenBank/DDBJ whole genome shotgun (WGS) entry which is preliminary data.</text>
</comment>
<dbReference type="InterPro" id="IPR029063">
    <property type="entry name" value="SAM-dependent_MTases_sf"/>
</dbReference>
<evidence type="ECO:0000313" key="3">
    <source>
        <dbReference type="EMBL" id="TDH60633.1"/>
    </source>
</evidence>
<protein>
    <submittedName>
        <fullName evidence="3">Class I SAM-dependent methyltransferase</fullName>
    </submittedName>
</protein>
<dbReference type="Gene3D" id="3.40.50.150">
    <property type="entry name" value="Vaccinia Virus protein VP39"/>
    <property type="match status" value="1"/>
</dbReference>
<dbReference type="EMBL" id="SMSJ01000034">
    <property type="protein sequence ID" value="TDH60633.1"/>
    <property type="molecule type" value="Genomic_DNA"/>
</dbReference>